<evidence type="ECO:0000259" key="3">
    <source>
        <dbReference type="Pfam" id="PF16335"/>
    </source>
</evidence>
<keyword evidence="6" id="KW-1185">Reference proteome</keyword>
<dbReference type="InterPro" id="IPR032514">
    <property type="entry name" value="GtaA_central"/>
</dbReference>
<feature type="domain" description="Glutaminase A central" evidence="3">
    <location>
        <begin position="477"/>
        <end position="814"/>
    </location>
</feature>
<organism evidence="5 6">
    <name type="scientific">Danxiaibacter flavus</name>
    <dbReference type="NCBI Taxonomy" id="3049108"/>
    <lineage>
        <taxon>Bacteria</taxon>
        <taxon>Pseudomonadati</taxon>
        <taxon>Bacteroidota</taxon>
        <taxon>Chitinophagia</taxon>
        <taxon>Chitinophagales</taxon>
        <taxon>Chitinophagaceae</taxon>
        <taxon>Danxiaibacter</taxon>
    </lineage>
</organism>
<dbReference type="InterPro" id="IPR012341">
    <property type="entry name" value="6hp_glycosidase-like_sf"/>
</dbReference>
<keyword evidence="1" id="KW-0732">Signal</keyword>
<dbReference type="SUPFAM" id="SSF49785">
    <property type="entry name" value="Galactose-binding domain-like"/>
    <property type="match status" value="1"/>
</dbReference>
<evidence type="ECO:0000256" key="1">
    <source>
        <dbReference type="SAM" id="SignalP"/>
    </source>
</evidence>
<dbReference type="PANTHER" id="PTHR31987">
    <property type="entry name" value="GLUTAMINASE A-RELATED"/>
    <property type="match status" value="1"/>
</dbReference>
<sequence>MSMKKILFSAFLLQALFAKAQDIKAPSYPLVTHDTYFSIWSHTDKLNESVTNHWTGTDQSLLGLIKVDGKVYRVLGSAAKPFEAVVPAAEDNSYDAKYTMEKPSGEWMSESFNDASWKTGGAPFGNDRSEAKTFWDGHDIWVRRTFTLNKPEEGNIFLKLKHDDDVEVFLNGEKIYTAGCCAARYTYVPLDEAYKQKLKKGQNVLAVHVVNTGGGANLDLGIAKEPAKDINNDVLVAEQKSVSLKATQTVYEFTCGGVDAALTFTSPLLMNDLALFSRPVSYINYSVKANDGKTHDVQLFFGASTNVAVNVPSQEVTTQRYTSSGLSILKAGTKDQPVLQKKGDDLRIDWGYMYVAVPSAVKPVQYITREKDAVASFVSKVANTNSSATNGKALMLNTVVSLGKVGNDAKEQFVLLGYDDIYSIQYFKQNLKPWWKNDASQTIEKELAQAATDYASVMKKCADFNESMYKDAEKAGGETYAKLCAIAYRQSIAAHKLVKSPQGDLLFLSKENFSNGSINTVDVTYPSAPLYLVYNPDLLKGMLSGIFYYSESGKWTKPFAAHDLGTYPLANGQTYGEDMPVEESGNMIILTAAIAKAEGNAEYAKKHWKTLTQWVDFLTRDGFDPANQLCTDDFAGHLARNANLSVKAIVGIGSYAMLADMLGEKATAEKYKATATEMAKKWMTMADAGDHYSLTFDNKNTWSQKYNLVWDKVLNLGIFPKEVYEKEIKYYLTKQNAYGLPLDSRKTYTKSDWIIWTSTLADNQQDFNALVNPIYKFSAETPSRVPISDWHETTNGKMVGFQARSVVGGYFMKLLESKMK</sequence>
<dbReference type="Pfam" id="PF16335">
    <property type="entry name" value="GtaA_6_Hairpin"/>
    <property type="match status" value="1"/>
</dbReference>
<dbReference type="Pfam" id="PF17168">
    <property type="entry name" value="DUF5127"/>
    <property type="match status" value="1"/>
</dbReference>
<gene>
    <name evidence="5" type="ORF">QTN47_08885</name>
</gene>
<evidence type="ECO:0000313" key="5">
    <source>
        <dbReference type="EMBL" id="MEX6687604.1"/>
    </source>
</evidence>
<feature type="domain" description="Glutaminase A N-terminal" evidence="4">
    <location>
        <begin position="247"/>
        <end position="471"/>
    </location>
</feature>
<dbReference type="Gene3D" id="2.60.120.260">
    <property type="entry name" value="Galactose-binding domain-like"/>
    <property type="match status" value="1"/>
</dbReference>
<dbReference type="EMBL" id="JAULBC010000002">
    <property type="protein sequence ID" value="MEX6687604.1"/>
    <property type="molecule type" value="Genomic_DNA"/>
</dbReference>
<dbReference type="InterPro" id="IPR052743">
    <property type="entry name" value="Glutaminase_GtaA"/>
</dbReference>
<feature type="chain" id="PRO_5045454366" evidence="1">
    <location>
        <begin position="21"/>
        <end position="820"/>
    </location>
</feature>
<feature type="domain" description="DUF4964" evidence="2">
    <location>
        <begin position="19"/>
        <end position="87"/>
    </location>
</feature>
<evidence type="ECO:0000259" key="2">
    <source>
        <dbReference type="Pfam" id="PF16334"/>
    </source>
</evidence>
<feature type="signal peptide" evidence="1">
    <location>
        <begin position="1"/>
        <end position="20"/>
    </location>
</feature>
<name>A0ABV3ZGS7_9BACT</name>
<dbReference type="InterPro" id="IPR008979">
    <property type="entry name" value="Galactose-bd-like_sf"/>
</dbReference>
<dbReference type="PANTHER" id="PTHR31987:SF1">
    <property type="entry name" value="GLUTAMINASE A"/>
    <property type="match status" value="1"/>
</dbReference>
<dbReference type="InterPro" id="IPR008928">
    <property type="entry name" value="6-hairpin_glycosidase_sf"/>
</dbReference>
<dbReference type="Pfam" id="PF16334">
    <property type="entry name" value="DUF4964"/>
    <property type="match status" value="1"/>
</dbReference>
<accession>A0ABV3ZGS7</accession>
<protein>
    <submittedName>
        <fullName evidence="5">DUF4965 domain-containing protein</fullName>
    </submittedName>
</protein>
<dbReference type="InterPro" id="IPR033433">
    <property type="entry name" value="GtaA_N"/>
</dbReference>
<dbReference type="Gene3D" id="1.50.10.10">
    <property type="match status" value="1"/>
</dbReference>
<comment type="caution">
    <text evidence="5">The sequence shown here is derived from an EMBL/GenBank/DDBJ whole genome shotgun (WGS) entry which is preliminary data.</text>
</comment>
<evidence type="ECO:0000313" key="6">
    <source>
        <dbReference type="Proteomes" id="UP001560573"/>
    </source>
</evidence>
<proteinExistence type="predicted"/>
<dbReference type="SUPFAM" id="SSF48208">
    <property type="entry name" value="Six-hairpin glycosidases"/>
    <property type="match status" value="1"/>
</dbReference>
<evidence type="ECO:0000259" key="4">
    <source>
        <dbReference type="Pfam" id="PF17168"/>
    </source>
</evidence>
<dbReference type="Proteomes" id="UP001560573">
    <property type="component" value="Unassembled WGS sequence"/>
</dbReference>
<dbReference type="InterPro" id="IPR032515">
    <property type="entry name" value="DUF4964"/>
</dbReference>
<reference evidence="5 6" key="1">
    <citation type="submission" date="2023-07" db="EMBL/GenBank/DDBJ databases">
        <authorList>
            <person name="Lian W.-H."/>
        </authorList>
    </citation>
    <scope>NUCLEOTIDE SEQUENCE [LARGE SCALE GENOMIC DNA]</scope>
    <source>
        <strain evidence="5 6">SYSU DXS3180</strain>
    </source>
</reference>